<name>A0AAW1HFQ9_POPJA</name>
<sequence length="139" mass="15608">MQKSTSDIFCLSKTEMDGQQIFSIGGSPSFRINRRRQTASNVFPFGCMGNNQQNLDLPSPTDAVIASDVEENIVKESEKIVKLPEPIEEITSRKPKRMMAPYQGLSARNPLTGEGIELPDPNKGRRGSMRRAPHTKWCW</sequence>
<dbReference type="AlphaFoldDB" id="A0AAW1HFQ9"/>
<feature type="compositionally biased region" description="Basic residues" evidence="1">
    <location>
        <begin position="124"/>
        <end position="139"/>
    </location>
</feature>
<accession>A0AAW1HFQ9</accession>
<evidence type="ECO:0000313" key="3">
    <source>
        <dbReference type="Proteomes" id="UP001458880"/>
    </source>
</evidence>
<feature type="region of interest" description="Disordered" evidence="1">
    <location>
        <begin position="105"/>
        <end position="139"/>
    </location>
</feature>
<dbReference type="Proteomes" id="UP001458880">
    <property type="component" value="Unassembled WGS sequence"/>
</dbReference>
<organism evidence="2 3">
    <name type="scientific">Popillia japonica</name>
    <name type="common">Japanese beetle</name>
    <dbReference type="NCBI Taxonomy" id="7064"/>
    <lineage>
        <taxon>Eukaryota</taxon>
        <taxon>Metazoa</taxon>
        <taxon>Ecdysozoa</taxon>
        <taxon>Arthropoda</taxon>
        <taxon>Hexapoda</taxon>
        <taxon>Insecta</taxon>
        <taxon>Pterygota</taxon>
        <taxon>Neoptera</taxon>
        <taxon>Endopterygota</taxon>
        <taxon>Coleoptera</taxon>
        <taxon>Polyphaga</taxon>
        <taxon>Scarabaeiformia</taxon>
        <taxon>Scarabaeidae</taxon>
        <taxon>Rutelinae</taxon>
        <taxon>Popillia</taxon>
    </lineage>
</organism>
<comment type="caution">
    <text evidence="2">The sequence shown here is derived from an EMBL/GenBank/DDBJ whole genome shotgun (WGS) entry which is preliminary data.</text>
</comment>
<evidence type="ECO:0000313" key="2">
    <source>
        <dbReference type="EMBL" id="KAK9675074.1"/>
    </source>
</evidence>
<keyword evidence="3" id="KW-1185">Reference proteome</keyword>
<evidence type="ECO:0000256" key="1">
    <source>
        <dbReference type="SAM" id="MobiDB-lite"/>
    </source>
</evidence>
<gene>
    <name evidence="2" type="ORF">QE152_g40653</name>
</gene>
<dbReference type="EMBL" id="JASPKY010001286">
    <property type="protein sequence ID" value="KAK9675074.1"/>
    <property type="molecule type" value="Genomic_DNA"/>
</dbReference>
<proteinExistence type="predicted"/>
<reference evidence="2 3" key="1">
    <citation type="journal article" date="2024" name="BMC Genomics">
        <title>De novo assembly and annotation of Popillia japonica's genome with initial clues to its potential as an invasive pest.</title>
        <authorList>
            <person name="Cucini C."/>
            <person name="Boschi S."/>
            <person name="Funari R."/>
            <person name="Cardaioli E."/>
            <person name="Iannotti N."/>
            <person name="Marturano G."/>
            <person name="Paoli F."/>
            <person name="Bruttini M."/>
            <person name="Carapelli A."/>
            <person name="Frati F."/>
            <person name="Nardi F."/>
        </authorList>
    </citation>
    <scope>NUCLEOTIDE SEQUENCE [LARGE SCALE GENOMIC DNA]</scope>
    <source>
        <strain evidence="2">DMR45628</strain>
    </source>
</reference>
<protein>
    <submittedName>
        <fullName evidence="2">Uncharacterized protein</fullName>
    </submittedName>
</protein>